<dbReference type="GO" id="GO:0046872">
    <property type="term" value="F:metal ion binding"/>
    <property type="evidence" value="ECO:0007669"/>
    <property type="project" value="UniProtKB-KW"/>
</dbReference>
<keyword evidence="1" id="KW-0479">Metal-binding</keyword>
<name>A0A1H6IPU7_9EURY</name>
<evidence type="ECO:0000259" key="2">
    <source>
        <dbReference type="Pfam" id="PF07883"/>
    </source>
</evidence>
<dbReference type="Pfam" id="PF07883">
    <property type="entry name" value="Cupin_2"/>
    <property type="match status" value="1"/>
</dbReference>
<accession>A0A1H6IPU7</accession>
<organism evidence="3 4">
    <name type="scientific">Halopenitus malekzadehii</name>
    <dbReference type="NCBI Taxonomy" id="1267564"/>
    <lineage>
        <taxon>Archaea</taxon>
        <taxon>Methanobacteriati</taxon>
        <taxon>Methanobacteriota</taxon>
        <taxon>Stenosarchaea group</taxon>
        <taxon>Halobacteria</taxon>
        <taxon>Halobacteriales</taxon>
        <taxon>Haloferacaceae</taxon>
        <taxon>Halopenitus</taxon>
    </lineage>
</organism>
<gene>
    <name evidence="3" type="ORF">SAMN05192561_10385</name>
</gene>
<dbReference type="CDD" id="cd02224">
    <property type="entry name" value="cupin_SPO2919-like"/>
    <property type="match status" value="1"/>
</dbReference>
<dbReference type="InterPro" id="IPR014710">
    <property type="entry name" value="RmlC-like_jellyroll"/>
</dbReference>
<dbReference type="STRING" id="1267564.SAMN05192561_10385"/>
<proteinExistence type="predicted"/>
<reference evidence="3 4" key="1">
    <citation type="submission" date="2016-10" db="EMBL/GenBank/DDBJ databases">
        <authorList>
            <person name="de Groot N.N."/>
        </authorList>
    </citation>
    <scope>NUCLEOTIDE SEQUENCE [LARGE SCALE GENOMIC DNA]</scope>
    <source>
        <strain evidence="3 4">IBRC-M10418</strain>
    </source>
</reference>
<protein>
    <submittedName>
        <fullName evidence="3">Cupin domain-containing protein</fullName>
    </submittedName>
</protein>
<dbReference type="InterPro" id="IPR011051">
    <property type="entry name" value="RmlC_Cupin_sf"/>
</dbReference>
<evidence type="ECO:0000313" key="3">
    <source>
        <dbReference type="EMBL" id="SEH49514.1"/>
    </source>
</evidence>
<dbReference type="Proteomes" id="UP000199215">
    <property type="component" value="Unassembled WGS sequence"/>
</dbReference>
<evidence type="ECO:0000256" key="1">
    <source>
        <dbReference type="ARBA" id="ARBA00022723"/>
    </source>
</evidence>
<dbReference type="SUPFAM" id="SSF51182">
    <property type="entry name" value="RmlC-like cupins"/>
    <property type="match status" value="1"/>
</dbReference>
<feature type="domain" description="Cupin type-2" evidence="2">
    <location>
        <begin position="67"/>
        <end position="137"/>
    </location>
</feature>
<keyword evidence="4" id="KW-1185">Reference proteome</keyword>
<dbReference type="EMBL" id="FNWU01000003">
    <property type="protein sequence ID" value="SEH49514.1"/>
    <property type="molecule type" value="Genomic_DNA"/>
</dbReference>
<dbReference type="InterPro" id="IPR051610">
    <property type="entry name" value="GPI/OXD"/>
</dbReference>
<evidence type="ECO:0000313" key="4">
    <source>
        <dbReference type="Proteomes" id="UP000199215"/>
    </source>
</evidence>
<dbReference type="AlphaFoldDB" id="A0A1H6IPU7"/>
<dbReference type="InterPro" id="IPR013096">
    <property type="entry name" value="Cupin_2"/>
</dbReference>
<sequence>MSSVMSRRIDLRMGLHNDYVVRRQRRHMDPVNQADLEWTELDREDTTFRRKQLGEAAGGADLGCSLYELPAAGRSWPYHYHTANEEAIYVLAGAGTLRLGEETHSIEAGDYVALPADASGGHRVVNDGDDPLRYLVVSTMREPDVTVYPDRDRVGVFVGSPPGGRDGRSLHGYYPIDGDVDYWEDTTSDGE</sequence>
<dbReference type="Gene3D" id="2.60.120.10">
    <property type="entry name" value="Jelly Rolls"/>
    <property type="match status" value="1"/>
</dbReference>
<dbReference type="PANTHER" id="PTHR35848">
    <property type="entry name" value="OXALATE-BINDING PROTEIN"/>
    <property type="match status" value="1"/>
</dbReference>